<dbReference type="InterPro" id="IPR013740">
    <property type="entry name" value="Redoxin"/>
</dbReference>
<keyword evidence="9" id="KW-1185">Reference proteome</keyword>
<dbReference type="FunFam" id="3.40.30.10:FF:000020">
    <property type="entry name" value="Peroxiredoxin"/>
    <property type="match status" value="1"/>
</dbReference>
<dbReference type="EMBL" id="FCOF02000061">
    <property type="protein sequence ID" value="SAK92801.1"/>
    <property type="molecule type" value="Genomic_DNA"/>
</dbReference>
<dbReference type="GO" id="GO:0045454">
    <property type="term" value="P:cell redox homeostasis"/>
    <property type="evidence" value="ECO:0007669"/>
    <property type="project" value="TreeGrafter"/>
</dbReference>
<dbReference type="SUPFAM" id="SSF52833">
    <property type="entry name" value="Thioredoxin-like"/>
    <property type="match status" value="1"/>
</dbReference>
<dbReference type="CDD" id="cd03013">
    <property type="entry name" value="PRX5_like"/>
    <property type="match status" value="1"/>
</dbReference>
<dbReference type="InterPro" id="IPR013766">
    <property type="entry name" value="Thioredoxin_domain"/>
</dbReference>
<evidence type="ECO:0000256" key="1">
    <source>
        <dbReference type="ARBA" id="ARBA00022559"/>
    </source>
</evidence>
<comment type="caution">
    <text evidence="8">The sequence shown here is derived from an EMBL/GenBank/DDBJ whole genome shotgun (WGS) entry which is preliminary data.</text>
</comment>
<dbReference type="GO" id="GO:0005737">
    <property type="term" value="C:cytoplasm"/>
    <property type="evidence" value="ECO:0007669"/>
    <property type="project" value="TreeGrafter"/>
</dbReference>
<evidence type="ECO:0000256" key="5">
    <source>
        <dbReference type="PIRSR" id="PIRSR637944-1"/>
    </source>
</evidence>
<comment type="similarity">
    <text evidence="6">Belongs to the peroxiredoxin family. Prx5 subfamily.</text>
</comment>
<dbReference type="Gene3D" id="3.40.30.10">
    <property type="entry name" value="Glutaredoxin"/>
    <property type="match status" value="1"/>
</dbReference>
<protein>
    <recommendedName>
        <fullName evidence="6">Glutathione-dependent peroxiredoxin</fullName>
        <ecNumber evidence="6">1.11.1.27</ecNumber>
    </recommendedName>
</protein>
<dbReference type="Proteomes" id="UP000054870">
    <property type="component" value="Unassembled WGS sequence"/>
</dbReference>
<dbReference type="GO" id="GO:0008379">
    <property type="term" value="F:thioredoxin peroxidase activity"/>
    <property type="evidence" value="ECO:0007669"/>
    <property type="project" value="InterPro"/>
</dbReference>
<dbReference type="InterPro" id="IPR037944">
    <property type="entry name" value="PRX5-like"/>
</dbReference>
<dbReference type="GO" id="GO:0042744">
    <property type="term" value="P:hydrogen peroxide catabolic process"/>
    <property type="evidence" value="ECO:0007669"/>
    <property type="project" value="TreeGrafter"/>
</dbReference>
<evidence type="ECO:0000256" key="2">
    <source>
        <dbReference type="ARBA" id="ARBA00022862"/>
    </source>
</evidence>
<evidence type="ECO:0000259" key="7">
    <source>
        <dbReference type="PROSITE" id="PS51352"/>
    </source>
</evidence>
<reference evidence="8" key="1">
    <citation type="submission" date="2016-01" db="EMBL/GenBank/DDBJ databases">
        <authorList>
            <person name="Peeters C."/>
        </authorList>
    </citation>
    <scope>NUCLEOTIDE SEQUENCE [LARGE SCALE GENOMIC DNA]</scope>
    <source>
        <strain evidence="8">LMG 29318</strain>
    </source>
</reference>
<keyword evidence="2 6" id="KW-0049">Antioxidant</keyword>
<comment type="catalytic activity">
    <reaction evidence="6">
        <text>a hydroperoxide + 2 glutathione = an alcohol + glutathione disulfide + H2O</text>
        <dbReference type="Rhea" id="RHEA:62632"/>
        <dbReference type="ChEBI" id="CHEBI:15377"/>
        <dbReference type="ChEBI" id="CHEBI:30879"/>
        <dbReference type="ChEBI" id="CHEBI:35924"/>
        <dbReference type="ChEBI" id="CHEBI:57925"/>
        <dbReference type="ChEBI" id="CHEBI:58297"/>
        <dbReference type="EC" id="1.11.1.27"/>
    </reaction>
</comment>
<keyword evidence="4 6" id="KW-0676">Redox-active center</keyword>
<evidence type="ECO:0000313" key="9">
    <source>
        <dbReference type="Proteomes" id="UP000054870"/>
    </source>
</evidence>
<keyword evidence="3 6" id="KW-0560">Oxidoreductase</keyword>
<organism evidence="8 9">
    <name type="scientific">Caballeronia catudaia</name>
    <dbReference type="NCBI Taxonomy" id="1777136"/>
    <lineage>
        <taxon>Bacteria</taxon>
        <taxon>Pseudomonadati</taxon>
        <taxon>Pseudomonadota</taxon>
        <taxon>Betaproteobacteria</taxon>
        <taxon>Burkholderiales</taxon>
        <taxon>Burkholderiaceae</taxon>
        <taxon>Caballeronia</taxon>
    </lineage>
</organism>
<comment type="function">
    <text evidence="6">Thiol-specific peroxidase that catalyzes the reduction of hydrogen peroxide and organic hydroperoxides to water and alcohols, respectively. Plays a role in cell protection against oxidative stress by detoxifying peroxides.</text>
</comment>
<name>A0A158DE30_9BURK</name>
<evidence type="ECO:0000256" key="4">
    <source>
        <dbReference type="ARBA" id="ARBA00023284"/>
    </source>
</evidence>
<evidence type="ECO:0000313" key="8">
    <source>
        <dbReference type="EMBL" id="SAK92801.1"/>
    </source>
</evidence>
<evidence type="ECO:0000256" key="6">
    <source>
        <dbReference type="RuleBase" id="RU366011"/>
    </source>
</evidence>
<dbReference type="PANTHER" id="PTHR10430">
    <property type="entry name" value="PEROXIREDOXIN"/>
    <property type="match status" value="1"/>
</dbReference>
<feature type="active site" description="Cysteine sulfenic acid (-SOH) intermediate" evidence="5">
    <location>
        <position position="75"/>
    </location>
</feature>
<sequence>MPRDDAIAKMSRALMREGPSMIKVGDTLPDVSLFEFIEEATEGCAVGPNAFPVRERSAAKRVVIFGLPGAFTPTCSARHVPGYVDAAADLSAAGIDEVWCVSVNDAFVMSAWGRDLQTSGKVKMIADGSARFTQALGLDQDLSARGMGIRSQRYAMVVDDGVVKTLSVEAPGKFEVSDAQSILATLR</sequence>
<dbReference type="InterPro" id="IPR036249">
    <property type="entry name" value="Thioredoxin-like_sf"/>
</dbReference>
<evidence type="ECO:0000256" key="3">
    <source>
        <dbReference type="ARBA" id="ARBA00023002"/>
    </source>
</evidence>
<dbReference type="AlphaFoldDB" id="A0A158DE30"/>
<dbReference type="PANTHER" id="PTHR10430:SF16">
    <property type="entry name" value="PEROXIREDOXIN-5, MITOCHONDRIAL"/>
    <property type="match status" value="1"/>
</dbReference>
<proteinExistence type="inferred from homology"/>
<dbReference type="EC" id="1.11.1.27" evidence="6"/>
<accession>A0A158DE30</accession>
<dbReference type="PROSITE" id="PS51352">
    <property type="entry name" value="THIOREDOXIN_2"/>
    <property type="match status" value="1"/>
</dbReference>
<gene>
    <name evidence="8" type="ORF">AWB75_06593</name>
</gene>
<keyword evidence="1 6" id="KW-0575">Peroxidase</keyword>
<dbReference type="GO" id="GO:0034599">
    <property type="term" value="P:cellular response to oxidative stress"/>
    <property type="evidence" value="ECO:0007669"/>
    <property type="project" value="InterPro"/>
</dbReference>
<dbReference type="Pfam" id="PF08534">
    <property type="entry name" value="Redoxin"/>
    <property type="match status" value="1"/>
</dbReference>
<feature type="domain" description="Thioredoxin" evidence="7">
    <location>
        <begin position="22"/>
        <end position="187"/>
    </location>
</feature>